<dbReference type="SMART" id="SM00448">
    <property type="entry name" value="REC"/>
    <property type="match status" value="1"/>
</dbReference>
<keyword evidence="3" id="KW-0805">Transcription regulation</keyword>
<evidence type="ECO:0000313" key="10">
    <source>
        <dbReference type="Proteomes" id="UP000094849"/>
    </source>
</evidence>
<dbReference type="SUPFAM" id="SSF52540">
    <property type="entry name" value="P-loop containing nucleoside triphosphate hydrolases"/>
    <property type="match status" value="1"/>
</dbReference>
<comment type="caution">
    <text evidence="9">The sequence shown here is derived from an EMBL/GenBank/DDBJ whole genome shotgun (WGS) entry which is preliminary data.</text>
</comment>
<dbReference type="GO" id="GO:0000160">
    <property type="term" value="P:phosphorelay signal transduction system"/>
    <property type="evidence" value="ECO:0007669"/>
    <property type="project" value="InterPro"/>
</dbReference>
<dbReference type="PROSITE" id="PS50110">
    <property type="entry name" value="RESPONSE_REGULATORY"/>
    <property type="match status" value="1"/>
</dbReference>
<feature type="domain" description="Response regulatory" evidence="8">
    <location>
        <begin position="10"/>
        <end position="127"/>
    </location>
</feature>
<dbReference type="InterPro" id="IPR058031">
    <property type="entry name" value="AAA_lid_NorR"/>
</dbReference>
<dbReference type="InterPro" id="IPR001789">
    <property type="entry name" value="Sig_transdc_resp-reg_receiver"/>
</dbReference>
<keyword evidence="1" id="KW-0547">Nucleotide-binding</keyword>
<dbReference type="OrthoDB" id="9804019at2"/>
<dbReference type="Pfam" id="PF00072">
    <property type="entry name" value="Response_reg"/>
    <property type="match status" value="1"/>
</dbReference>
<sequence>MSKANNQLKPLIIVEDDPGLQSQLKWSFDGYDVQIAGDRVSAINLLRKTTAPVVTLDLGLPPDPTNVSEGFATLQEILSLMPQTKIIVVTGNDDRENALKAIDLGAYDFYQKPIDPDVLKVIIERAYHVHELEEENRGLNKMQRYSPLDGVVANSPEMIELCRVIEKVSPTNITALLLGESGTGKEVLARAIHGLSDRGEQKFAAINCASIPENLLESELYGYEKGAFTGASKRTIGKIESANGGTLFLDEIGDMPIGLQAKMLRFLQERVIERLGGHEEIPVDVRVVCATNQNLEEKISSGEFREDLYYRISEIIIDIPPLRDRAGDAVLLAWSFMSKYAKQNNSKVNGFTTDALQAIEVYQWPGNVRELENRIKRAVVMADDQLITPGELQLNADGEENMPINLREVREHAEARAIIRAMSYVGGNVSKAADLLGVSRPTLYDLVNKYGLK</sequence>
<keyword evidence="4" id="KW-0238">DNA-binding</keyword>
<organism evidence="9 10">
    <name type="scientific">Candidatus Thiodiazotropha endoloripes</name>
    <dbReference type="NCBI Taxonomy" id="1818881"/>
    <lineage>
        <taxon>Bacteria</taxon>
        <taxon>Pseudomonadati</taxon>
        <taxon>Pseudomonadota</taxon>
        <taxon>Gammaproteobacteria</taxon>
        <taxon>Chromatiales</taxon>
        <taxon>Sedimenticolaceae</taxon>
        <taxon>Candidatus Thiodiazotropha</taxon>
    </lineage>
</organism>
<dbReference type="GO" id="GO:0043565">
    <property type="term" value="F:sequence-specific DNA binding"/>
    <property type="evidence" value="ECO:0007669"/>
    <property type="project" value="InterPro"/>
</dbReference>
<dbReference type="PROSITE" id="PS00688">
    <property type="entry name" value="SIGMA54_INTERACT_3"/>
    <property type="match status" value="1"/>
</dbReference>
<dbReference type="InterPro" id="IPR025944">
    <property type="entry name" value="Sigma_54_int_dom_CS"/>
</dbReference>
<dbReference type="PRINTS" id="PR01590">
    <property type="entry name" value="HTHFIS"/>
</dbReference>
<dbReference type="InterPro" id="IPR009057">
    <property type="entry name" value="Homeodomain-like_sf"/>
</dbReference>
<reference evidence="9 10" key="1">
    <citation type="submission" date="2016-03" db="EMBL/GenBank/DDBJ databases">
        <title>Chemosynthetic sulphur-oxidizing symbionts of marine invertebrate animals are capable of nitrogen fixation.</title>
        <authorList>
            <person name="Petersen J.M."/>
            <person name="Kemper A."/>
            <person name="Gruber-Vodicka H."/>
            <person name="Cardini U."/>
            <person name="Geest Mvander."/>
            <person name="Kleiner M."/>
            <person name="Bulgheresi S."/>
            <person name="Fussmann M."/>
            <person name="Herbold C."/>
            <person name="Seah B.K.B."/>
            <person name="Antony C.Paul."/>
            <person name="Liu D."/>
            <person name="Belitz A."/>
            <person name="Weber M."/>
        </authorList>
    </citation>
    <scope>NUCLEOTIDE SEQUENCE [LARGE SCALE GENOMIC DNA]</scope>
    <source>
        <strain evidence="9">G_D</strain>
    </source>
</reference>
<evidence type="ECO:0000256" key="1">
    <source>
        <dbReference type="ARBA" id="ARBA00022741"/>
    </source>
</evidence>
<dbReference type="Gene3D" id="3.40.50.300">
    <property type="entry name" value="P-loop containing nucleotide triphosphate hydrolases"/>
    <property type="match status" value="1"/>
</dbReference>
<evidence type="ECO:0000313" key="9">
    <source>
        <dbReference type="EMBL" id="ODB98157.1"/>
    </source>
</evidence>
<dbReference type="PANTHER" id="PTHR32071:SF113">
    <property type="entry name" value="ALGINATE BIOSYNTHESIS TRANSCRIPTIONAL REGULATORY PROTEIN ALGB"/>
    <property type="match status" value="1"/>
</dbReference>
<dbReference type="AlphaFoldDB" id="A0A1E2UTR8"/>
<dbReference type="STRING" id="1818881.A3196_16175"/>
<dbReference type="InterPro" id="IPR014264">
    <property type="entry name" value="PEP-CTERM_resp_reg"/>
</dbReference>
<name>A0A1E2UTR8_9GAMM</name>
<dbReference type="SUPFAM" id="SSF52172">
    <property type="entry name" value="CheY-like"/>
    <property type="match status" value="1"/>
</dbReference>
<evidence type="ECO:0000259" key="7">
    <source>
        <dbReference type="PROSITE" id="PS50045"/>
    </source>
</evidence>
<keyword evidence="6" id="KW-0597">Phosphoprotein</keyword>
<dbReference type="InterPro" id="IPR025943">
    <property type="entry name" value="Sigma_54_int_dom_ATP-bd_2"/>
</dbReference>
<evidence type="ECO:0000259" key="8">
    <source>
        <dbReference type="PROSITE" id="PS50110"/>
    </source>
</evidence>
<dbReference type="InterPro" id="IPR011006">
    <property type="entry name" value="CheY-like_superfamily"/>
</dbReference>
<dbReference type="NCBIfam" id="TIGR02915">
    <property type="entry name" value="PEP_resp_reg"/>
    <property type="match status" value="1"/>
</dbReference>
<protein>
    <submittedName>
        <fullName evidence="9">PEP-CTERM-box response regulator transcription factor</fullName>
    </submittedName>
</protein>
<dbReference type="Pfam" id="PF25601">
    <property type="entry name" value="AAA_lid_14"/>
    <property type="match status" value="1"/>
</dbReference>
<dbReference type="Gene3D" id="1.10.10.60">
    <property type="entry name" value="Homeodomain-like"/>
    <property type="match status" value="1"/>
</dbReference>
<keyword evidence="10" id="KW-1185">Reference proteome</keyword>
<dbReference type="Pfam" id="PF00158">
    <property type="entry name" value="Sigma54_activat"/>
    <property type="match status" value="1"/>
</dbReference>
<dbReference type="EMBL" id="LVJZ01000003">
    <property type="protein sequence ID" value="ODB98157.1"/>
    <property type="molecule type" value="Genomic_DNA"/>
</dbReference>
<proteinExistence type="predicted"/>
<dbReference type="SMART" id="SM00382">
    <property type="entry name" value="AAA"/>
    <property type="match status" value="1"/>
</dbReference>
<keyword evidence="5" id="KW-0804">Transcription</keyword>
<feature type="modified residue" description="4-aspartylphosphate" evidence="6">
    <location>
        <position position="57"/>
    </location>
</feature>
<dbReference type="GO" id="GO:0006355">
    <property type="term" value="P:regulation of DNA-templated transcription"/>
    <property type="evidence" value="ECO:0007669"/>
    <property type="project" value="InterPro"/>
</dbReference>
<dbReference type="InterPro" id="IPR002197">
    <property type="entry name" value="HTH_Fis"/>
</dbReference>
<dbReference type="Gene3D" id="3.40.50.2300">
    <property type="match status" value="1"/>
</dbReference>
<gene>
    <name evidence="9" type="ORF">A3196_16175</name>
</gene>
<dbReference type="InterPro" id="IPR027417">
    <property type="entry name" value="P-loop_NTPase"/>
</dbReference>
<dbReference type="Pfam" id="PF02954">
    <property type="entry name" value="HTH_8"/>
    <property type="match status" value="1"/>
</dbReference>
<dbReference type="RefSeq" id="WP_069006669.1">
    <property type="nucleotide sequence ID" value="NZ_LVJW01000003.1"/>
</dbReference>
<feature type="domain" description="Sigma-54 factor interaction" evidence="7">
    <location>
        <begin position="151"/>
        <end position="380"/>
    </location>
</feature>
<evidence type="ECO:0000256" key="6">
    <source>
        <dbReference type="PROSITE-ProRule" id="PRU00169"/>
    </source>
</evidence>
<dbReference type="PANTHER" id="PTHR32071">
    <property type="entry name" value="TRANSCRIPTIONAL REGULATORY PROTEIN"/>
    <property type="match status" value="1"/>
</dbReference>
<evidence type="ECO:0000256" key="5">
    <source>
        <dbReference type="ARBA" id="ARBA00023163"/>
    </source>
</evidence>
<dbReference type="CDD" id="cd00009">
    <property type="entry name" value="AAA"/>
    <property type="match status" value="1"/>
</dbReference>
<dbReference type="Gene3D" id="1.10.8.60">
    <property type="match status" value="1"/>
</dbReference>
<dbReference type="Proteomes" id="UP000094849">
    <property type="component" value="Unassembled WGS sequence"/>
</dbReference>
<dbReference type="InterPro" id="IPR003593">
    <property type="entry name" value="AAA+_ATPase"/>
</dbReference>
<dbReference type="SUPFAM" id="SSF46689">
    <property type="entry name" value="Homeodomain-like"/>
    <property type="match status" value="1"/>
</dbReference>
<evidence type="ECO:0000256" key="3">
    <source>
        <dbReference type="ARBA" id="ARBA00023015"/>
    </source>
</evidence>
<dbReference type="PROSITE" id="PS50045">
    <property type="entry name" value="SIGMA54_INTERACT_4"/>
    <property type="match status" value="1"/>
</dbReference>
<dbReference type="FunFam" id="3.40.50.300:FF:000006">
    <property type="entry name" value="DNA-binding transcriptional regulator NtrC"/>
    <property type="match status" value="1"/>
</dbReference>
<keyword evidence="2" id="KW-0067">ATP-binding</keyword>
<accession>A0A1E2UTR8</accession>
<dbReference type="GO" id="GO:0005524">
    <property type="term" value="F:ATP binding"/>
    <property type="evidence" value="ECO:0007669"/>
    <property type="project" value="UniProtKB-KW"/>
</dbReference>
<dbReference type="InterPro" id="IPR002078">
    <property type="entry name" value="Sigma_54_int"/>
</dbReference>
<dbReference type="PROSITE" id="PS00676">
    <property type="entry name" value="SIGMA54_INTERACT_2"/>
    <property type="match status" value="1"/>
</dbReference>
<evidence type="ECO:0000256" key="4">
    <source>
        <dbReference type="ARBA" id="ARBA00023125"/>
    </source>
</evidence>
<evidence type="ECO:0000256" key="2">
    <source>
        <dbReference type="ARBA" id="ARBA00022840"/>
    </source>
</evidence>